<evidence type="ECO:0000313" key="2">
    <source>
        <dbReference type="Proteomes" id="UP001652395"/>
    </source>
</evidence>
<dbReference type="Gene3D" id="3.30.920.30">
    <property type="entry name" value="Hypothetical protein"/>
    <property type="match status" value="1"/>
</dbReference>
<dbReference type="RefSeq" id="WP_158357590.1">
    <property type="nucleotide sequence ID" value="NZ_JAOQJF010000004.1"/>
</dbReference>
<accession>A0ABT2UW54</accession>
<dbReference type="Proteomes" id="UP001652395">
    <property type="component" value="Unassembled WGS sequence"/>
</dbReference>
<dbReference type="EMBL" id="JAOQJF010000004">
    <property type="protein sequence ID" value="MCU6798870.1"/>
    <property type="molecule type" value="Genomic_DNA"/>
</dbReference>
<proteinExistence type="predicted"/>
<reference evidence="1 2" key="1">
    <citation type="journal article" date="2021" name="ISME Commun">
        <title>Automated analysis of genomic sequences facilitates high-throughput and comprehensive description of bacteria.</title>
        <authorList>
            <person name="Hitch T.C.A."/>
        </authorList>
    </citation>
    <scope>NUCLEOTIDE SEQUENCE [LARGE SCALE GENOMIC DNA]</scope>
    <source>
        <strain evidence="2">f_CCE</strain>
    </source>
</reference>
<dbReference type="SUPFAM" id="SSF54786">
    <property type="entry name" value="YcfA/nrd intein domain"/>
    <property type="match status" value="1"/>
</dbReference>
<comment type="caution">
    <text evidence="1">The sequence shown here is derived from an EMBL/GenBank/DDBJ whole genome shotgun (WGS) entry which is preliminary data.</text>
</comment>
<keyword evidence="2" id="KW-1185">Reference proteome</keyword>
<evidence type="ECO:0000313" key="1">
    <source>
        <dbReference type="EMBL" id="MCU6798870.1"/>
    </source>
</evidence>
<name>A0ABT2UW54_9FIRM</name>
<gene>
    <name evidence="1" type="ORF">OCV69_02790</name>
</gene>
<protein>
    <submittedName>
        <fullName evidence="1">Type II toxin-antitoxin system HicA family toxin</fullName>
    </submittedName>
</protein>
<dbReference type="InterPro" id="IPR038570">
    <property type="entry name" value="HicA_sf"/>
</dbReference>
<sequence length="63" mass="7716">MHPRKITIKELEKNGYVFKRHGANHDLYYNPQLQKTIPVKRHDFNENDMKYIFKEANIKQDRD</sequence>
<organism evidence="1 2">
    <name type="scientific">Alitiscatomonas aceti</name>
    <dbReference type="NCBI Taxonomy" id="2981724"/>
    <lineage>
        <taxon>Bacteria</taxon>
        <taxon>Bacillati</taxon>
        <taxon>Bacillota</taxon>
        <taxon>Clostridia</taxon>
        <taxon>Lachnospirales</taxon>
        <taxon>Lachnospiraceae</taxon>
        <taxon>Alitiscatomonas</taxon>
    </lineage>
</organism>